<comment type="caution">
    <text evidence="1">The sequence shown here is derived from an EMBL/GenBank/DDBJ whole genome shotgun (WGS) entry which is preliminary data.</text>
</comment>
<proteinExistence type="predicted"/>
<gene>
    <name evidence="1" type="ORF">C8N34_108175</name>
</gene>
<dbReference type="RefSeq" id="WP_108129335.1">
    <property type="nucleotide sequence ID" value="NZ_QBKP01000008.1"/>
</dbReference>
<keyword evidence="2" id="KW-1185">Reference proteome</keyword>
<evidence type="ECO:0000313" key="1">
    <source>
        <dbReference type="EMBL" id="PTX49065.1"/>
    </source>
</evidence>
<dbReference type="EMBL" id="QBKP01000008">
    <property type="protein sequence ID" value="PTX49065.1"/>
    <property type="molecule type" value="Genomic_DNA"/>
</dbReference>
<dbReference type="Proteomes" id="UP000244224">
    <property type="component" value="Unassembled WGS sequence"/>
</dbReference>
<protein>
    <submittedName>
        <fullName evidence="1">Uncharacterized protein</fullName>
    </submittedName>
</protein>
<organism evidence="1 2">
    <name type="scientific">Gemmobacter caeni</name>
    <dbReference type="NCBI Taxonomy" id="589035"/>
    <lineage>
        <taxon>Bacteria</taxon>
        <taxon>Pseudomonadati</taxon>
        <taxon>Pseudomonadota</taxon>
        <taxon>Alphaproteobacteria</taxon>
        <taxon>Rhodobacterales</taxon>
        <taxon>Paracoccaceae</taxon>
        <taxon>Gemmobacter</taxon>
    </lineage>
</organism>
<accession>A0A2T6AZ29</accession>
<name>A0A2T6AZ29_9RHOB</name>
<evidence type="ECO:0000313" key="2">
    <source>
        <dbReference type="Proteomes" id="UP000244224"/>
    </source>
</evidence>
<dbReference type="AlphaFoldDB" id="A0A2T6AZ29"/>
<dbReference type="OrthoDB" id="8373799at2"/>
<sequence>MDIVFSPLRSDDSLSLHVSGDTVTFNGISFNFSQIAEGEILPASAVGCNMLKGNVTRSGGALQLEILLPYSPAGDVNGDGEITDMDVPEAIRFPAPLSISENGPISAPGLSEHQGITGQGTIDWSKLVTVAHQKQDRLNEWRASTSIPKLELLLNLVKAEIISEESAMSSDIPAEFVPIIDAMPNPPRAEIRIRWAHLVDVPRSSPFVGIVQNAFGWTDETVDGLFGWED</sequence>
<reference evidence="1 2" key="1">
    <citation type="submission" date="2018-04" db="EMBL/GenBank/DDBJ databases">
        <title>Genomic Encyclopedia of Archaeal and Bacterial Type Strains, Phase II (KMG-II): from individual species to whole genera.</title>
        <authorList>
            <person name="Goeker M."/>
        </authorList>
    </citation>
    <scope>NUCLEOTIDE SEQUENCE [LARGE SCALE GENOMIC DNA]</scope>
    <source>
        <strain evidence="1 2">DSM 21823</strain>
    </source>
</reference>